<dbReference type="GO" id="GO:0008859">
    <property type="term" value="F:exoribonuclease II activity"/>
    <property type="evidence" value="ECO:0007669"/>
    <property type="project" value="UniProtKB-UniRule"/>
</dbReference>
<evidence type="ECO:0000313" key="9">
    <source>
        <dbReference type="EMBL" id="RHE42066.1"/>
    </source>
</evidence>
<name>A0A414EN68_9FIRM</name>
<comment type="subcellular location">
    <subcellularLocation>
        <location evidence="2 8">Cytoplasm</location>
    </subcellularLocation>
</comment>
<dbReference type="SUPFAM" id="SSF50249">
    <property type="entry name" value="Nucleic acid-binding proteins"/>
    <property type="match status" value="4"/>
</dbReference>
<evidence type="ECO:0000313" key="10">
    <source>
        <dbReference type="Proteomes" id="UP000283745"/>
    </source>
</evidence>
<dbReference type="PANTHER" id="PTHR23355">
    <property type="entry name" value="RIBONUCLEASE"/>
    <property type="match status" value="1"/>
</dbReference>
<dbReference type="InterPro" id="IPR012340">
    <property type="entry name" value="NA-bd_OB-fold"/>
</dbReference>
<dbReference type="InterPro" id="IPR011805">
    <property type="entry name" value="RNase_R"/>
</dbReference>
<dbReference type="AlphaFoldDB" id="A0A414EN68"/>
<dbReference type="EC" id="3.1.13.1" evidence="8"/>
<dbReference type="NCBIfam" id="TIGR00358">
    <property type="entry name" value="3_prime_RNase"/>
    <property type="match status" value="1"/>
</dbReference>
<dbReference type="Pfam" id="PF17876">
    <property type="entry name" value="CSD2"/>
    <property type="match status" value="1"/>
</dbReference>
<reference evidence="9 10" key="1">
    <citation type="submission" date="2018-08" db="EMBL/GenBank/DDBJ databases">
        <title>A genome reference for cultivated species of the human gut microbiota.</title>
        <authorList>
            <person name="Zou Y."/>
            <person name="Xue W."/>
            <person name="Luo G."/>
        </authorList>
    </citation>
    <scope>NUCLEOTIDE SEQUENCE [LARGE SCALE GENOMIC DNA]</scope>
    <source>
        <strain evidence="9 10">AM28-23</strain>
    </source>
</reference>
<evidence type="ECO:0000256" key="1">
    <source>
        <dbReference type="ARBA" id="ARBA00001849"/>
    </source>
</evidence>
<protein>
    <recommendedName>
        <fullName evidence="8">Ribonuclease R</fullName>
        <shortName evidence="8">RNase R</shortName>
        <ecNumber evidence="8">3.1.13.1</ecNumber>
    </recommendedName>
</protein>
<evidence type="ECO:0000256" key="7">
    <source>
        <dbReference type="ARBA" id="ARBA00022884"/>
    </source>
</evidence>
<dbReference type="PROSITE" id="PS50126">
    <property type="entry name" value="S1"/>
    <property type="match status" value="1"/>
</dbReference>
<dbReference type="InterPro" id="IPR001900">
    <property type="entry name" value="RNase_II/R"/>
</dbReference>
<proteinExistence type="inferred from homology"/>
<dbReference type="RefSeq" id="WP_118039553.1">
    <property type="nucleotide sequence ID" value="NZ_CABJFK010000001.1"/>
</dbReference>
<keyword evidence="6 8" id="KW-0269">Exonuclease</keyword>
<evidence type="ECO:0000256" key="8">
    <source>
        <dbReference type="HAMAP-Rule" id="MF_01895"/>
    </source>
</evidence>
<evidence type="ECO:0000256" key="4">
    <source>
        <dbReference type="ARBA" id="ARBA00022722"/>
    </source>
</evidence>
<comment type="caution">
    <text evidence="9">The sequence shown here is derived from an EMBL/GenBank/DDBJ whole genome shotgun (WGS) entry which is preliminary data.</text>
</comment>
<dbReference type="SMART" id="SM00316">
    <property type="entry name" value="S1"/>
    <property type="match status" value="1"/>
</dbReference>
<keyword evidence="3 8" id="KW-0963">Cytoplasm</keyword>
<dbReference type="CDD" id="cd04471">
    <property type="entry name" value="S1_RNase_R"/>
    <property type="match status" value="1"/>
</dbReference>
<keyword evidence="4 8" id="KW-0540">Nuclease</keyword>
<dbReference type="InterPro" id="IPR013223">
    <property type="entry name" value="RNase_B_OB_dom"/>
</dbReference>
<dbReference type="SMART" id="SM00955">
    <property type="entry name" value="RNB"/>
    <property type="match status" value="1"/>
</dbReference>
<comment type="similarity">
    <text evidence="8">Belongs to the RNR ribonuclease family. RNase R subfamily.</text>
</comment>
<dbReference type="Pfam" id="PF00773">
    <property type="entry name" value="RNB"/>
    <property type="match status" value="1"/>
</dbReference>
<dbReference type="GO" id="GO:0003723">
    <property type="term" value="F:RNA binding"/>
    <property type="evidence" value="ECO:0007669"/>
    <property type="project" value="UniProtKB-UniRule"/>
</dbReference>
<organism evidence="9 10">
    <name type="scientific">Blautia obeum</name>
    <dbReference type="NCBI Taxonomy" id="40520"/>
    <lineage>
        <taxon>Bacteria</taxon>
        <taxon>Bacillati</taxon>
        <taxon>Bacillota</taxon>
        <taxon>Clostridia</taxon>
        <taxon>Lachnospirales</taxon>
        <taxon>Lachnospiraceae</taxon>
        <taxon>Blautia</taxon>
    </lineage>
</organism>
<dbReference type="Pfam" id="PF08206">
    <property type="entry name" value="OB_RNB"/>
    <property type="match status" value="1"/>
</dbReference>
<evidence type="ECO:0000256" key="3">
    <source>
        <dbReference type="ARBA" id="ARBA00022490"/>
    </source>
</evidence>
<dbReference type="InterPro" id="IPR011129">
    <property type="entry name" value="CSD"/>
</dbReference>
<dbReference type="Pfam" id="PF00575">
    <property type="entry name" value="S1"/>
    <property type="match status" value="1"/>
</dbReference>
<accession>A0A414EN68</accession>
<dbReference type="InterPro" id="IPR003029">
    <property type="entry name" value="S1_domain"/>
</dbReference>
<keyword evidence="7 8" id="KW-0694">RNA-binding</keyword>
<comment type="catalytic activity">
    <reaction evidence="1 8">
        <text>Exonucleolytic cleavage in the 3'- to 5'-direction to yield nucleoside 5'-phosphates.</text>
        <dbReference type="EC" id="3.1.13.1"/>
    </reaction>
</comment>
<dbReference type="Proteomes" id="UP000283745">
    <property type="component" value="Unassembled WGS sequence"/>
</dbReference>
<dbReference type="SMART" id="SM00357">
    <property type="entry name" value="CSP"/>
    <property type="match status" value="2"/>
</dbReference>
<dbReference type="InterPro" id="IPR040476">
    <property type="entry name" value="CSD2"/>
</dbReference>
<dbReference type="HAMAP" id="MF_01895">
    <property type="entry name" value="RNase_R"/>
    <property type="match status" value="1"/>
</dbReference>
<dbReference type="PANTHER" id="PTHR23355:SF9">
    <property type="entry name" value="DIS3-LIKE EXONUCLEASE 2"/>
    <property type="match status" value="1"/>
</dbReference>
<dbReference type="GO" id="GO:0005829">
    <property type="term" value="C:cytosol"/>
    <property type="evidence" value="ECO:0007669"/>
    <property type="project" value="TreeGrafter"/>
</dbReference>
<dbReference type="EMBL" id="QSKF01000001">
    <property type="protein sequence ID" value="RHE42066.1"/>
    <property type="molecule type" value="Genomic_DNA"/>
</dbReference>
<dbReference type="NCBIfam" id="TIGR02063">
    <property type="entry name" value="RNase_R"/>
    <property type="match status" value="1"/>
</dbReference>
<evidence type="ECO:0000256" key="2">
    <source>
        <dbReference type="ARBA" id="ARBA00004496"/>
    </source>
</evidence>
<evidence type="ECO:0000256" key="6">
    <source>
        <dbReference type="ARBA" id="ARBA00022839"/>
    </source>
</evidence>
<sequence>MSRKKVQEKKKFSGKKKFVKAKAVKQKTVKPKKREIREWEKQGLIREGTFIGNQKGFGFVEVEGEEEDIFIPANATGTAMHQDHVQVLLGKEPKKGKRQEGTVIRILERANQEIVGTFQRERDYGFILCDNQKFSKDVYISAKNSKGVRDGDKVVAEIIDYGDASHKPEGRITENLGSINAPGTDILAIVKSYKIPSEFPIKVINQAMRVPDHVQEADRDGRLDLTVLRTVTIDGEDAKDLDDAVSLTKENGIYHLGVHIADVSNYVQGGSALDKEALKRGTSVYLADRVVPMLPERLSNGICSLNQGEDRLTLSCLMDIDESGCIIHHQIAETIIRVDRRMSYNQVRMILEDGDTKTSREYQEFLPMFFLMKELSALLRSKRHNRGSIDFDFPESKIILNGAGRAIDVQPYEHNVATDIIEDFMLMANETVAKEYCKGEYPFVYRTHENPDPERVESLLTLLRHQGIQVQKAGEEISPKEIQEILEKIQGIPNEAMLSRLILRTMKQAKYTTECSGHFGLAAKYYCHFTSPIRRYPDLQIHRIIRDNIRGRLQREGKTEHYREILESVAEQSSICERRAQEAERESERLKKAEYMSYHLGEEFDGIISGVTAYGLYVELHNTVEGLVHISTLSDDYYTFDEENYELSGELTKKIYHLGQKVRVRVTDADALSRTVDFTIVE</sequence>
<dbReference type="InterPro" id="IPR050180">
    <property type="entry name" value="RNR_Ribonuclease"/>
</dbReference>
<comment type="function">
    <text evidence="8">3'-5' exoribonuclease that releases 5'-nucleoside monophosphates and is involved in maturation of structured RNAs.</text>
</comment>
<dbReference type="GO" id="GO:0006402">
    <property type="term" value="P:mRNA catabolic process"/>
    <property type="evidence" value="ECO:0007669"/>
    <property type="project" value="TreeGrafter"/>
</dbReference>
<keyword evidence="5 8" id="KW-0378">Hydrolase</keyword>
<gene>
    <name evidence="8 9" type="primary">rnr</name>
    <name evidence="9" type="ORF">DW740_01845</name>
</gene>
<dbReference type="Gene3D" id="2.40.50.140">
    <property type="entry name" value="Nucleic acid-binding proteins"/>
    <property type="match status" value="3"/>
</dbReference>
<evidence type="ECO:0000256" key="5">
    <source>
        <dbReference type="ARBA" id="ARBA00022801"/>
    </source>
</evidence>
<dbReference type="InterPro" id="IPR004476">
    <property type="entry name" value="RNase_II/RNase_R"/>
</dbReference>